<protein>
    <submittedName>
        <fullName evidence="3">LSM14 domain-containing protein</fullName>
    </submittedName>
</protein>
<dbReference type="Proteomes" id="UP000272942">
    <property type="component" value="Unassembled WGS sequence"/>
</dbReference>
<keyword evidence="2" id="KW-1185">Reference proteome</keyword>
<dbReference type="GO" id="GO:0005886">
    <property type="term" value="C:plasma membrane"/>
    <property type="evidence" value="ECO:0007669"/>
    <property type="project" value="TreeGrafter"/>
</dbReference>
<evidence type="ECO:0000313" key="1">
    <source>
        <dbReference type="EMBL" id="VDP93193.1"/>
    </source>
</evidence>
<organism evidence="3">
    <name type="scientific">Echinostoma caproni</name>
    <dbReference type="NCBI Taxonomy" id="27848"/>
    <lineage>
        <taxon>Eukaryota</taxon>
        <taxon>Metazoa</taxon>
        <taxon>Spiralia</taxon>
        <taxon>Lophotrochozoa</taxon>
        <taxon>Platyhelminthes</taxon>
        <taxon>Trematoda</taxon>
        <taxon>Digenea</taxon>
        <taxon>Plagiorchiida</taxon>
        <taxon>Echinostomata</taxon>
        <taxon>Echinostomatoidea</taxon>
        <taxon>Echinostomatidae</taxon>
        <taxon>Echinostoma</taxon>
    </lineage>
</organism>
<name>A0A183B9N6_9TREM</name>
<dbReference type="AlphaFoldDB" id="A0A183B9N6"/>
<evidence type="ECO:0000313" key="2">
    <source>
        <dbReference type="Proteomes" id="UP000272942"/>
    </source>
</evidence>
<dbReference type="PANTHER" id="PTHR45702:SF2">
    <property type="entry name" value="KUZBANIAN, ISOFORM A"/>
    <property type="match status" value="1"/>
</dbReference>
<dbReference type="OrthoDB" id="6272741at2759"/>
<dbReference type="GO" id="GO:0007219">
    <property type="term" value="P:Notch signaling pathway"/>
    <property type="evidence" value="ECO:0007669"/>
    <property type="project" value="TreeGrafter"/>
</dbReference>
<reference evidence="1 2" key="2">
    <citation type="submission" date="2018-11" db="EMBL/GenBank/DDBJ databases">
        <authorList>
            <consortium name="Pathogen Informatics"/>
        </authorList>
    </citation>
    <scope>NUCLEOTIDE SEQUENCE [LARGE SCALE GENOMIC DNA]</scope>
    <source>
        <strain evidence="1 2">Egypt</strain>
    </source>
</reference>
<dbReference type="InterPro" id="IPR051489">
    <property type="entry name" value="ADAM_Metalloproteinase"/>
</dbReference>
<sequence length="217" mass="24383">MVRGSAANYPKSKVYGSIVNGVFRGTIVMDLSKVNSDSFILSDSYFVEPAGYYFEDITEFHSIIYHSSHVRQPERHMHPTPEFPATVSHFCGLSDPLVVQKMQSLSMPTAAQERKLRRAKRDLSPQLLRPLDQSSANQAPSYFATFGAQTGSKDKKRVCNLLLQSDTFLWNRVMKIGHVKGDVDAAVTEITSILTQHVQSAQAIFHNHVFRDHSVSR</sequence>
<dbReference type="EMBL" id="UZAN01062310">
    <property type="protein sequence ID" value="VDP93193.1"/>
    <property type="molecule type" value="Genomic_DNA"/>
</dbReference>
<gene>
    <name evidence="1" type="ORF">ECPE_LOCUS15921</name>
</gene>
<proteinExistence type="predicted"/>
<dbReference type="GO" id="GO:0006509">
    <property type="term" value="P:membrane protein ectodomain proteolysis"/>
    <property type="evidence" value="ECO:0007669"/>
    <property type="project" value="TreeGrafter"/>
</dbReference>
<accession>A0A183B9N6</accession>
<reference evidence="3" key="1">
    <citation type="submission" date="2016-06" db="UniProtKB">
        <authorList>
            <consortium name="WormBaseParasite"/>
        </authorList>
    </citation>
    <scope>IDENTIFICATION</scope>
</reference>
<dbReference type="WBParaSite" id="ECPE_0001596101-mRNA-1">
    <property type="protein sequence ID" value="ECPE_0001596101-mRNA-1"/>
    <property type="gene ID" value="ECPE_0001596101"/>
</dbReference>
<evidence type="ECO:0000313" key="3">
    <source>
        <dbReference type="WBParaSite" id="ECPE_0001596101-mRNA-1"/>
    </source>
</evidence>
<dbReference type="GO" id="GO:0004222">
    <property type="term" value="F:metalloendopeptidase activity"/>
    <property type="evidence" value="ECO:0007669"/>
    <property type="project" value="TreeGrafter"/>
</dbReference>
<dbReference type="PANTHER" id="PTHR45702">
    <property type="entry name" value="ADAM10/ADAM17 METALLOPEPTIDASE FAMILY MEMBER"/>
    <property type="match status" value="1"/>
</dbReference>